<keyword evidence="5 9" id="KW-0479">Metal-binding</keyword>
<gene>
    <name evidence="11" type="ORF">AAU01_20890</name>
</gene>
<sequence>MPSVLPLGDPAPADGILPPQVLAGVEHRKFGLYVHIPFCAVRCGYCDFNTYTATELGGGASQDAYASTAVSELDFASVALDASGLPRRPLSTVFFGGGTPTLLPAEDLARILRAAVDHWGLEPGAEVTTEANPDSVTPESLKVLADAGFTRVSFGMQSAVPHVLKVLDRTHTPSRVPLVVQWAREAGLAVSLDLIYGTPGESMADWQFSLETALSYEPDHISAYALIVEDGTKLAAQIRRGEVPGIDDDDHASKYELADKMISEAGLGWYEVSNWSRTPEQACRHNLAYWRGDDWWGIGPGAHSHVGGVRWWNVKHPTAYAGRLGSGSSPAAGRETLDAETREVERIMLEARLGTGLSVDALGAIGRHAMAGLIADQLVDPVQAFKGRLVLTLKGRLLADAVVRRLLPD</sequence>
<evidence type="ECO:0000256" key="3">
    <source>
        <dbReference type="ARBA" id="ARBA00022617"/>
    </source>
</evidence>
<reference evidence="11 12" key="1">
    <citation type="submission" date="2019-06" db="EMBL/GenBank/DDBJ databases">
        <title>Whole genome shotgun sequence of Paenarthrobacter aurescens NBRC 12136.</title>
        <authorList>
            <person name="Hosoyama A."/>
            <person name="Uohara A."/>
            <person name="Ohji S."/>
            <person name="Ichikawa N."/>
        </authorList>
    </citation>
    <scope>NUCLEOTIDE SEQUENCE [LARGE SCALE GENOMIC DNA]</scope>
    <source>
        <strain evidence="11 12">NBRC 12136</strain>
    </source>
</reference>
<keyword evidence="9" id="KW-0963">Cytoplasm</keyword>
<proteinExistence type="inferred from homology"/>
<dbReference type="InterPro" id="IPR007197">
    <property type="entry name" value="rSAM"/>
</dbReference>
<dbReference type="RefSeq" id="WP_141283557.1">
    <property type="nucleotide sequence ID" value="NZ_BAAAWK010000001.1"/>
</dbReference>
<evidence type="ECO:0000313" key="11">
    <source>
        <dbReference type="EMBL" id="GEB19334.1"/>
    </source>
</evidence>
<comment type="subcellular location">
    <subcellularLocation>
        <location evidence="9">Cytoplasm</location>
    </subcellularLocation>
</comment>
<evidence type="ECO:0000256" key="4">
    <source>
        <dbReference type="ARBA" id="ARBA00022691"/>
    </source>
</evidence>
<dbReference type="InterPro" id="IPR013785">
    <property type="entry name" value="Aldolase_TIM"/>
</dbReference>
<feature type="domain" description="Radical SAM core" evidence="10">
    <location>
        <begin position="24"/>
        <end position="271"/>
    </location>
</feature>
<dbReference type="AlphaFoldDB" id="A0A4Y3NBM9"/>
<keyword evidence="6 9" id="KW-0408">Iron</keyword>
<keyword evidence="12" id="KW-1185">Reference proteome</keyword>
<dbReference type="GO" id="GO:0004109">
    <property type="term" value="F:coproporphyrinogen oxidase activity"/>
    <property type="evidence" value="ECO:0007669"/>
    <property type="project" value="InterPro"/>
</dbReference>
<organism evidence="11 12">
    <name type="scientific">Paenarthrobacter aurescens</name>
    <name type="common">Arthrobacter aurescens</name>
    <dbReference type="NCBI Taxonomy" id="43663"/>
    <lineage>
        <taxon>Bacteria</taxon>
        <taxon>Bacillati</taxon>
        <taxon>Actinomycetota</taxon>
        <taxon>Actinomycetes</taxon>
        <taxon>Micrococcales</taxon>
        <taxon>Micrococcaceae</taxon>
        <taxon>Paenarthrobacter</taxon>
    </lineage>
</organism>
<name>A0A4Y3NBM9_PAEAU</name>
<evidence type="ECO:0000256" key="6">
    <source>
        <dbReference type="ARBA" id="ARBA00023004"/>
    </source>
</evidence>
<evidence type="ECO:0000256" key="7">
    <source>
        <dbReference type="ARBA" id="ARBA00023014"/>
    </source>
</evidence>
<dbReference type="GO" id="GO:0005737">
    <property type="term" value="C:cytoplasm"/>
    <property type="evidence" value="ECO:0007669"/>
    <property type="project" value="UniProtKB-SubCell"/>
</dbReference>
<dbReference type="SUPFAM" id="SSF102114">
    <property type="entry name" value="Radical SAM enzymes"/>
    <property type="match status" value="1"/>
</dbReference>
<dbReference type="PANTHER" id="PTHR13932:SF5">
    <property type="entry name" value="RADICAL S-ADENOSYL METHIONINE DOMAIN-CONTAINING PROTEIN 1, MITOCHONDRIAL"/>
    <property type="match status" value="1"/>
</dbReference>
<dbReference type="SFLD" id="SFLDG01065">
    <property type="entry name" value="anaerobic_coproporphyrinogen-I"/>
    <property type="match status" value="1"/>
</dbReference>
<dbReference type="Proteomes" id="UP000317715">
    <property type="component" value="Unassembled WGS sequence"/>
</dbReference>
<evidence type="ECO:0000256" key="5">
    <source>
        <dbReference type="ARBA" id="ARBA00022723"/>
    </source>
</evidence>
<dbReference type="SFLD" id="SFLDS00029">
    <property type="entry name" value="Radical_SAM"/>
    <property type="match status" value="1"/>
</dbReference>
<comment type="function">
    <text evidence="9">Probably acts as a heme chaperone, transferring heme to an unknown acceptor. Binds one molecule of heme per monomer, possibly covalently. Binds 1 [4Fe-4S] cluster. The cluster is coordinated with 3 cysteines and an exchangeable S-adenosyl-L-methionine.</text>
</comment>
<keyword evidence="9" id="KW-0004">4Fe-4S</keyword>
<evidence type="ECO:0000259" key="10">
    <source>
        <dbReference type="PROSITE" id="PS51918"/>
    </source>
</evidence>
<keyword evidence="4 9" id="KW-0949">S-adenosyl-L-methionine</keyword>
<dbReference type="SMART" id="SM00729">
    <property type="entry name" value="Elp3"/>
    <property type="match status" value="1"/>
</dbReference>
<dbReference type="NCBIfam" id="TIGR00539">
    <property type="entry name" value="hemN_rel"/>
    <property type="match status" value="1"/>
</dbReference>
<dbReference type="GO" id="GO:0006779">
    <property type="term" value="P:porphyrin-containing compound biosynthetic process"/>
    <property type="evidence" value="ECO:0007669"/>
    <property type="project" value="InterPro"/>
</dbReference>
<evidence type="ECO:0000256" key="2">
    <source>
        <dbReference type="ARBA" id="ARBA00017228"/>
    </source>
</evidence>
<evidence type="ECO:0000256" key="9">
    <source>
        <dbReference type="RuleBase" id="RU364116"/>
    </source>
</evidence>
<comment type="similarity">
    <text evidence="1">Belongs to the anaerobic coproporphyrinogen-III oxidase family. HemW subfamily.</text>
</comment>
<dbReference type="GO" id="GO:0046872">
    <property type="term" value="F:metal ion binding"/>
    <property type="evidence" value="ECO:0007669"/>
    <property type="project" value="UniProtKB-UniRule"/>
</dbReference>
<evidence type="ECO:0000256" key="1">
    <source>
        <dbReference type="ARBA" id="ARBA00006100"/>
    </source>
</evidence>
<protein>
    <recommendedName>
        <fullName evidence="2 9">Heme chaperone HemW</fullName>
    </recommendedName>
</protein>
<dbReference type="PROSITE" id="PS51918">
    <property type="entry name" value="RADICAL_SAM"/>
    <property type="match status" value="1"/>
</dbReference>
<dbReference type="InterPro" id="IPR006638">
    <property type="entry name" value="Elp3/MiaA/NifB-like_rSAM"/>
</dbReference>
<keyword evidence="8 9" id="KW-0143">Chaperone</keyword>
<evidence type="ECO:0000256" key="8">
    <source>
        <dbReference type="ARBA" id="ARBA00023186"/>
    </source>
</evidence>
<dbReference type="GeneID" id="97301103"/>
<dbReference type="Pfam" id="PF04055">
    <property type="entry name" value="Radical_SAM"/>
    <property type="match status" value="1"/>
</dbReference>
<evidence type="ECO:0000313" key="12">
    <source>
        <dbReference type="Proteomes" id="UP000317715"/>
    </source>
</evidence>
<dbReference type="PANTHER" id="PTHR13932">
    <property type="entry name" value="COPROPORPHYRINIGEN III OXIDASE"/>
    <property type="match status" value="1"/>
</dbReference>
<accession>A0A4Y3NBM9</accession>
<dbReference type="GO" id="GO:0051539">
    <property type="term" value="F:4 iron, 4 sulfur cluster binding"/>
    <property type="evidence" value="ECO:0007669"/>
    <property type="project" value="UniProtKB-UniRule"/>
</dbReference>
<dbReference type="Gene3D" id="3.20.20.70">
    <property type="entry name" value="Aldolase class I"/>
    <property type="match status" value="1"/>
</dbReference>
<dbReference type="InterPro" id="IPR004559">
    <property type="entry name" value="HemW-like"/>
</dbReference>
<comment type="caution">
    <text evidence="11">The sequence shown here is derived from an EMBL/GenBank/DDBJ whole genome shotgun (WGS) entry which is preliminary data.</text>
</comment>
<dbReference type="InterPro" id="IPR058240">
    <property type="entry name" value="rSAM_sf"/>
</dbReference>
<dbReference type="SFLD" id="SFLDF00562">
    <property type="entry name" value="HemN-like__clustered_with_heat"/>
    <property type="match status" value="1"/>
</dbReference>
<dbReference type="EMBL" id="BJMD01000011">
    <property type="protein sequence ID" value="GEB19334.1"/>
    <property type="molecule type" value="Genomic_DNA"/>
</dbReference>
<keyword evidence="3 9" id="KW-0349">Heme</keyword>
<keyword evidence="7 9" id="KW-0411">Iron-sulfur</keyword>
<dbReference type="OrthoDB" id="9808022at2"/>
<dbReference type="CDD" id="cd01335">
    <property type="entry name" value="Radical_SAM"/>
    <property type="match status" value="1"/>
</dbReference>
<dbReference type="InterPro" id="IPR034505">
    <property type="entry name" value="Coproporphyrinogen-III_oxidase"/>
</dbReference>